<dbReference type="PANTHER" id="PTHR34605:SF3">
    <property type="entry name" value="P CELL-TYPE AGGLUTINATION PROTEIN MAP4-LIKE-RELATED"/>
    <property type="match status" value="1"/>
</dbReference>
<evidence type="ECO:0000313" key="2">
    <source>
        <dbReference type="Proteomes" id="UP000886653"/>
    </source>
</evidence>
<comment type="caution">
    <text evidence="1">The sequence shown here is derived from an EMBL/GenBank/DDBJ whole genome shotgun (WGS) entry which is preliminary data.</text>
</comment>
<keyword evidence="2" id="KW-1185">Reference proteome</keyword>
<gene>
    <name evidence="1" type="ORF">CROQUDRAFT_135870</name>
</gene>
<proteinExistence type="predicted"/>
<sequence>MLISSSKEDSIVTKQRERGAVELKHMVPLANELIGKTEKELAIFDTICIAFWEMARLSELTYSKKEGLIDWRYSILMEDITIYEDGNKALIKAHGFEGISGHSFHIGRKSLRAALGVTNKDICWLGHWTSDTYKIYIREYSPKQLEDCKHTLETLHQAWGDK</sequence>
<dbReference type="InterPro" id="IPR052925">
    <property type="entry name" value="Phage_Integrase-like_Recomb"/>
</dbReference>
<accession>A0A9P6NDD2</accession>
<dbReference type="AlphaFoldDB" id="A0A9P6NDD2"/>
<organism evidence="1 2">
    <name type="scientific">Cronartium quercuum f. sp. fusiforme G11</name>
    <dbReference type="NCBI Taxonomy" id="708437"/>
    <lineage>
        <taxon>Eukaryota</taxon>
        <taxon>Fungi</taxon>
        <taxon>Dikarya</taxon>
        <taxon>Basidiomycota</taxon>
        <taxon>Pucciniomycotina</taxon>
        <taxon>Pucciniomycetes</taxon>
        <taxon>Pucciniales</taxon>
        <taxon>Coleosporiaceae</taxon>
        <taxon>Cronartium</taxon>
    </lineage>
</organism>
<evidence type="ECO:0000313" key="1">
    <source>
        <dbReference type="EMBL" id="KAG0141963.1"/>
    </source>
</evidence>
<protein>
    <recommendedName>
        <fullName evidence="3">Tyr recombinase domain-containing protein</fullName>
    </recommendedName>
</protein>
<dbReference type="OrthoDB" id="2503647at2759"/>
<dbReference type="PANTHER" id="PTHR34605">
    <property type="entry name" value="PHAGE_INTEGRASE DOMAIN-CONTAINING PROTEIN"/>
    <property type="match status" value="1"/>
</dbReference>
<reference evidence="1" key="1">
    <citation type="submission" date="2013-11" db="EMBL/GenBank/DDBJ databases">
        <title>Genome sequence of the fusiform rust pathogen reveals effectors for host alternation and coevolution with pine.</title>
        <authorList>
            <consortium name="DOE Joint Genome Institute"/>
            <person name="Smith K."/>
            <person name="Pendleton A."/>
            <person name="Kubisiak T."/>
            <person name="Anderson C."/>
            <person name="Salamov A."/>
            <person name="Aerts A."/>
            <person name="Riley R."/>
            <person name="Clum A."/>
            <person name="Lindquist E."/>
            <person name="Ence D."/>
            <person name="Campbell M."/>
            <person name="Kronenberg Z."/>
            <person name="Feau N."/>
            <person name="Dhillon B."/>
            <person name="Hamelin R."/>
            <person name="Burleigh J."/>
            <person name="Smith J."/>
            <person name="Yandell M."/>
            <person name="Nelson C."/>
            <person name="Grigoriev I."/>
            <person name="Davis J."/>
        </authorList>
    </citation>
    <scope>NUCLEOTIDE SEQUENCE</scope>
    <source>
        <strain evidence="1">G11</strain>
    </source>
</reference>
<name>A0A9P6NDD2_9BASI</name>
<dbReference type="EMBL" id="MU167365">
    <property type="protein sequence ID" value="KAG0141963.1"/>
    <property type="molecule type" value="Genomic_DNA"/>
</dbReference>
<evidence type="ECO:0008006" key="3">
    <source>
        <dbReference type="Google" id="ProtNLM"/>
    </source>
</evidence>
<dbReference type="Proteomes" id="UP000886653">
    <property type="component" value="Unassembled WGS sequence"/>
</dbReference>